<evidence type="ECO:0000259" key="2">
    <source>
        <dbReference type="Pfam" id="PF13635"/>
    </source>
</evidence>
<protein>
    <submittedName>
        <fullName evidence="3">ATP-binding protein</fullName>
    </submittedName>
</protein>
<dbReference type="KEGG" id="tper:IWA51_02770"/>
<evidence type="ECO:0000313" key="3">
    <source>
        <dbReference type="EMBL" id="QQA01556.1"/>
    </source>
</evidence>
<dbReference type="SUPFAM" id="SSF52540">
    <property type="entry name" value="P-loop containing nucleoside triphosphate hydrolases"/>
    <property type="match status" value="1"/>
</dbReference>
<feature type="domain" description="AAA" evidence="1">
    <location>
        <begin position="22"/>
        <end position="137"/>
    </location>
</feature>
<gene>
    <name evidence="3" type="ORF">IWA51_02770</name>
</gene>
<dbReference type="InterPro" id="IPR027417">
    <property type="entry name" value="P-loop_NTPase"/>
</dbReference>
<accession>A0A7T3V5K2</accession>
<dbReference type="InterPro" id="IPR041682">
    <property type="entry name" value="AAA_14"/>
</dbReference>
<dbReference type="Proteomes" id="UP000595224">
    <property type="component" value="Chromosome"/>
</dbReference>
<feature type="domain" description="DUF4143" evidence="2">
    <location>
        <begin position="179"/>
        <end position="338"/>
    </location>
</feature>
<keyword evidence="3" id="KW-0547">Nucleotide-binding</keyword>
<evidence type="ECO:0000259" key="1">
    <source>
        <dbReference type="Pfam" id="PF13173"/>
    </source>
</evidence>
<proteinExistence type="predicted"/>
<keyword evidence="3" id="KW-0067">ATP-binding</keyword>
<evidence type="ECO:0000313" key="4">
    <source>
        <dbReference type="Proteomes" id="UP000595224"/>
    </source>
</evidence>
<dbReference type="GO" id="GO:0005524">
    <property type="term" value="F:ATP binding"/>
    <property type="evidence" value="ECO:0007669"/>
    <property type="project" value="UniProtKB-KW"/>
</dbReference>
<keyword evidence="4" id="KW-1185">Reference proteome</keyword>
<dbReference type="EMBL" id="CP064936">
    <property type="protein sequence ID" value="QQA01556.1"/>
    <property type="molecule type" value="Genomic_DNA"/>
</dbReference>
<dbReference type="PANTHER" id="PTHR43566">
    <property type="entry name" value="CONSERVED PROTEIN"/>
    <property type="match status" value="1"/>
</dbReference>
<dbReference type="InterPro" id="IPR025420">
    <property type="entry name" value="DUF4143"/>
</dbReference>
<sequence length="388" mass="45161">MENKFIERKIEEKLLNLIKTFPIVTLTGCRQCGKSTLLKKLFPDWKYVSLEDLDFRQIATNDPRYFLSLYPEKTIFDEVQRVPDLFSYIQSHIDELDKTEIYILSGSQNFLLMNSISQSRAGRCAILNLSTFSISELKNASLLKENIDECLWTGFYPRIYNQNPSPHDFYRSYIKTYIERDVRELKNISDLSVFHKFICLCAGRTGQILNTTELANETGISVLTVKSWLSILETSGIIFLLKPYYKNFGKRLVKSPKLYFFDSGLVCSLLGMENFQQIQTHYLRGGIFENMIISNYIKECFFKGKNPNAYFWRDSNGLEIDLLIEEFNTIKLFEIKSSSTINEKFFNSLNKISDLFKISKQNINVLYSGEQTFPATPTHGGYISWKDW</sequence>
<reference evidence="3 4" key="1">
    <citation type="submission" date="2020-11" db="EMBL/GenBank/DDBJ databases">
        <title>Treponema Peruensis nv. sp., first commensal Treponema isolated from human feces.</title>
        <authorList>
            <person name="Belkhou C."/>
            <person name="Raes J."/>
        </authorList>
    </citation>
    <scope>NUCLEOTIDE SEQUENCE [LARGE SCALE GENOMIC DNA]</scope>
    <source>
        <strain evidence="3 4">RCC2812</strain>
    </source>
</reference>
<dbReference type="PANTHER" id="PTHR43566:SF2">
    <property type="entry name" value="DUF4143 DOMAIN-CONTAINING PROTEIN"/>
    <property type="match status" value="1"/>
</dbReference>
<dbReference type="RefSeq" id="WP_198443079.1">
    <property type="nucleotide sequence ID" value="NZ_CBCSHE010000016.1"/>
</dbReference>
<name>A0A7T3V5K2_9SPIR</name>
<organism evidence="3 4">
    <name type="scientific">Treponema peruense</name>
    <dbReference type="NCBI Taxonomy" id="2787628"/>
    <lineage>
        <taxon>Bacteria</taxon>
        <taxon>Pseudomonadati</taxon>
        <taxon>Spirochaetota</taxon>
        <taxon>Spirochaetia</taxon>
        <taxon>Spirochaetales</taxon>
        <taxon>Treponemataceae</taxon>
        <taxon>Treponema</taxon>
    </lineage>
</organism>
<dbReference type="Pfam" id="PF13173">
    <property type="entry name" value="AAA_14"/>
    <property type="match status" value="1"/>
</dbReference>
<dbReference type="Pfam" id="PF13635">
    <property type="entry name" value="DUF4143"/>
    <property type="match status" value="1"/>
</dbReference>
<dbReference type="AlphaFoldDB" id="A0A7T3V5K2"/>